<keyword evidence="3" id="KW-0697">Rotamase</keyword>
<keyword evidence="7" id="KW-1185">Reference proteome</keyword>
<evidence type="ECO:0000256" key="3">
    <source>
        <dbReference type="ARBA" id="ARBA00023110"/>
    </source>
</evidence>
<sequence>MAAEVEVKPGKRVLSSTNGKRLRITQASLGIGNAAEKTIVQCRIGRKNRPIILCALVPYIAESCCLELEFDEVHDMIFSVIGQRSIHLTGYFVHDNKPIFLDSDVTEDTEGDSYNSEDDEYEGSCIDDSELPVPAPSRIFSHQGKKNTEELRSKRLNKKLDVEFNQSDELNESKDEDTGNQGCEPKENKDVVEASLCQQQERDTKIGDQKEIPQQMESQEVVDDDAKDRERENGESKMEWCFVIVSRIAILLERTEHTQLTSLALIFSQMTLCKNGLPFELKTEKDQSLEEMMVITDSVKNKVVIGEDGTQLSQNMSDHIQANESKNVDDDLDHVLGVVSYENVSESKVNDIVSLMGSSIEDEAGNLKNAIEVVTIKQGLDISNKKDSPTHHDETMIDADTNTVPNSLPMDTQSKKRTLEKKKTPEHKKSKPEVEGSSGTNIWNAIQNEGKVVVYEPNEEKTVVYKQDDVTEKQCEAHSLSNGLIIEELTKRDPNGKLALRGRKVKIHFTGMYLYFLGV</sequence>
<evidence type="ECO:0000256" key="4">
    <source>
        <dbReference type="ARBA" id="ARBA00023235"/>
    </source>
</evidence>
<feature type="compositionally biased region" description="Basic and acidic residues" evidence="5">
    <location>
        <begin position="146"/>
        <end position="162"/>
    </location>
</feature>
<evidence type="ECO:0000256" key="1">
    <source>
        <dbReference type="ARBA" id="ARBA00000971"/>
    </source>
</evidence>
<accession>A0A8M8UYN1</accession>
<organism evidence="7 8">
    <name type="scientific">Sesamum indicum</name>
    <name type="common">Oriental sesame</name>
    <name type="synonym">Sesamum orientale</name>
    <dbReference type="NCBI Taxonomy" id="4182"/>
    <lineage>
        <taxon>Eukaryota</taxon>
        <taxon>Viridiplantae</taxon>
        <taxon>Streptophyta</taxon>
        <taxon>Embryophyta</taxon>
        <taxon>Tracheophyta</taxon>
        <taxon>Spermatophyta</taxon>
        <taxon>Magnoliopsida</taxon>
        <taxon>eudicotyledons</taxon>
        <taxon>Gunneridae</taxon>
        <taxon>Pentapetalae</taxon>
        <taxon>asterids</taxon>
        <taxon>lamiids</taxon>
        <taxon>Lamiales</taxon>
        <taxon>Pedaliaceae</taxon>
        <taxon>Sesamum</taxon>
    </lineage>
</organism>
<dbReference type="EC" id="5.2.1.8" evidence="2"/>
<feature type="region of interest" description="Disordered" evidence="5">
    <location>
        <begin position="103"/>
        <end position="188"/>
    </location>
</feature>
<feature type="region of interest" description="Disordered" evidence="5">
    <location>
        <begin position="201"/>
        <end position="233"/>
    </location>
</feature>
<evidence type="ECO:0000256" key="5">
    <source>
        <dbReference type="SAM" id="MobiDB-lite"/>
    </source>
</evidence>
<dbReference type="AlphaFoldDB" id="A0A8M8UYN1"/>
<dbReference type="Proteomes" id="UP000504604">
    <property type="component" value="Linkage group LG4"/>
</dbReference>
<feature type="compositionally biased region" description="Basic residues" evidence="5">
    <location>
        <begin position="415"/>
        <end position="430"/>
    </location>
</feature>
<feature type="compositionally biased region" description="Basic and acidic residues" evidence="5">
    <location>
        <begin position="201"/>
        <end position="211"/>
    </location>
</feature>
<dbReference type="Gene3D" id="2.60.120.340">
    <property type="entry name" value="Nucleoplasmin core domain"/>
    <property type="match status" value="1"/>
</dbReference>
<feature type="compositionally biased region" description="Acidic residues" evidence="5">
    <location>
        <begin position="104"/>
        <end position="130"/>
    </location>
</feature>
<feature type="compositionally biased region" description="Polar residues" evidence="5">
    <location>
        <begin position="400"/>
        <end position="412"/>
    </location>
</feature>
<evidence type="ECO:0000259" key="6">
    <source>
        <dbReference type="Pfam" id="PF17800"/>
    </source>
</evidence>
<proteinExistence type="predicted"/>
<name>A0A8M8UYN1_SESIN</name>
<reference evidence="8" key="1">
    <citation type="submission" date="2025-08" db="UniProtKB">
        <authorList>
            <consortium name="RefSeq"/>
        </authorList>
    </citation>
    <scope>IDENTIFICATION</scope>
</reference>
<feature type="compositionally biased region" description="Basic and acidic residues" evidence="5">
    <location>
        <begin position="383"/>
        <end position="395"/>
    </location>
</feature>
<keyword evidence="4" id="KW-0413">Isomerase</keyword>
<dbReference type="PANTHER" id="PTHR43811:SF48">
    <property type="entry name" value="PEPTIDYL-PROLYL CIS-TRANS ISOMERASE FKBP43"/>
    <property type="match status" value="1"/>
</dbReference>
<dbReference type="KEGG" id="sind:105160185"/>
<dbReference type="GeneID" id="105160185"/>
<dbReference type="PANTHER" id="PTHR43811">
    <property type="entry name" value="FKBP-TYPE PEPTIDYL-PROLYL CIS-TRANS ISOMERASE FKPA"/>
    <property type="match status" value="1"/>
</dbReference>
<evidence type="ECO:0000256" key="2">
    <source>
        <dbReference type="ARBA" id="ARBA00013194"/>
    </source>
</evidence>
<evidence type="ECO:0000313" key="7">
    <source>
        <dbReference type="Proteomes" id="UP000504604"/>
    </source>
</evidence>
<dbReference type="GO" id="GO:0003755">
    <property type="term" value="F:peptidyl-prolyl cis-trans isomerase activity"/>
    <property type="evidence" value="ECO:0007669"/>
    <property type="project" value="UniProtKB-KW"/>
</dbReference>
<feature type="compositionally biased region" description="Basic and acidic residues" evidence="5">
    <location>
        <begin position="224"/>
        <end position="233"/>
    </location>
</feature>
<comment type="catalytic activity">
    <reaction evidence="1">
        <text>[protein]-peptidylproline (omega=180) = [protein]-peptidylproline (omega=0)</text>
        <dbReference type="Rhea" id="RHEA:16237"/>
        <dbReference type="Rhea" id="RHEA-COMP:10747"/>
        <dbReference type="Rhea" id="RHEA-COMP:10748"/>
        <dbReference type="ChEBI" id="CHEBI:83833"/>
        <dbReference type="ChEBI" id="CHEBI:83834"/>
        <dbReference type="EC" id="5.2.1.8"/>
    </reaction>
</comment>
<dbReference type="OrthoDB" id="911368at2759"/>
<feature type="region of interest" description="Disordered" evidence="5">
    <location>
        <begin position="382"/>
        <end position="440"/>
    </location>
</feature>
<dbReference type="RefSeq" id="XP_020549145.1">
    <property type="nucleotide sequence ID" value="XM_020693486.1"/>
</dbReference>
<dbReference type="Pfam" id="PF17800">
    <property type="entry name" value="NPL"/>
    <property type="match status" value="1"/>
</dbReference>
<dbReference type="InterPro" id="IPR041232">
    <property type="entry name" value="NPL"/>
</dbReference>
<evidence type="ECO:0000313" key="8">
    <source>
        <dbReference type="RefSeq" id="XP_020549145.1"/>
    </source>
</evidence>
<protein>
    <recommendedName>
        <fullName evidence="2">peptidylprolyl isomerase</fullName>
        <ecNumber evidence="2">5.2.1.8</ecNumber>
    </recommendedName>
</protein>
<gene>
    <name evidence="8" type="primary">LOC105160185</name>
</gene>
<feature type="domain" description="Nucleoplasmin-like" evidence="6">
    <location>
        <begin position="5"/>
        <end position="93"/>
    </location>
</feature>